<evidence type="ECO:0008006" key="9">
    <source>
        <dbReference type="Google" id="ProtNLM"/>
    </source>
</evidence>
<dbReference type="GO" id="GO:0140662">
    <property type="term" value="F:ATP-dependent protein folding chaperone"/>
    <property type="evidence" value="ECO:0007669"/>
    <property type="project" value="InterPro"/>
</dbReference>
<dbReference type="OMA" id="HAPSHTD"/>
<evidence type="ECO:0000256" key="1">
    <source>
        <dbReference type="ARBA" id="ARBA00008020"/>
    </source>
</evidence>
<dbReference type="InterPro" id="IPR027410">
    <property type="entry name" value="TCP-1-like_intermed_sf"/>
</dbReference>
<evidence type="ECO:0000256" key="2">
    <source>
        <dbReference type="ARBA" id="ARBA00022741"/>
    </source>
</evidence>
<dbReference type="Pfam" id="PF00118">
    <property type="entry name" value="Cpn60_TCP1"/>
    <property type="match status" value="2"/>
</dbReference>
<dbReference type="Gene3D" id="3.50.7.10">
    <property type="entry name" value="GroEL"/>
    <property type="match status" value="1"/>
</dbReference>
<gene>
    <name evidence="7" type="primary">bbs10</name>
</gene>
<keyword evidence="3 5" id="KW-0067">ATP-binding</keyword>
<comment type="similarity">
    <text evidence="1 5">Belongs to the TCP-1 chaperonin family.</text>
</comment>
<reference evidence="7" key="1">
    <citation type="submission" date="2019-06" db="EMBL/GenBank/DDBJ databases">
        <authorList>
            <consortium name="Wellcome Sanger Institute Data Sharing"/>
        </authorList>
    </citation>
    <scope>NUCLEOTIDE SEQUENCE [LARGE SCALE GENOMIC DNA]</scope>
</reference>
<reference evidence="7" key="2">
    <citation type="submission" date="2025-08" db="UniProtKB">
        <authorList>
            <consortium name="Ensembl"/>
        </authorList>
    </citation>
    <scope>IDENTIFICATION</scope>
</reference>
<evidence type="ECO:0000256" key="6">
    <source>
        <dbReference type="SAM" id="MobiDB-lite"/>
    </source>
</evidence>
<feature type="region of interest" description="Disordered" evidence="6">
    <location>
        <begin position="562"/>
        <end position="586"/>
    </location>
</feature>
<evidence type="ECO:0000256" key="5">
    <source>
        <dbReference type="RuleBase" id="RU004187"/>
    </source>
</evidence>
<evidence type="ECO:0000313" key="7">
    <source>
        <dbReference type="Ensembl" id="ENSSFAP00005041767.1"/>
    </source>
</evidence>
<dbReference type="InterPro" id="IPR017998">
    <property type="entry name" value="Chaperone_TCP-1"/>
</dbReference>
<dbReference type="GO" id="GO:0005524">
    <property type="term" value="F:ATP binding"/>
    <property type="evidence" value="ECO:0007669"/>
    <property type="project" value="UniProtKB-KW"/>
</dbReference>
<dbReference type="AlphaFoldDB" id="A0A672IKY8"/>
<dbReference type="Ensembl" id="ENSSFAT00005043289.1">
    <property type="protein sequence ID" value="ENSSFAP00005041767.1"/>
    <property type="gene ID" value="ENSSFAG00005020725.1"/>
</dbReference>
<keyword evidence="4 5" id="KW-0143">Chaperone</keyword>
<name>A0A672IKY8_SALFA</name>
<dbReference type="PRINTS" id="PR00304">
    <property type="entry name" value="TCOMPLEXTCP1"/>
</dbReference>
<dbReference type="GO" id="GO:0051131">
    <property type="term" value="P:chaperone-mediated protein complex assembly"/>
    <property type="evidence" value="ECO:0007669"/>
    <property type="project" value="InterPro"/>
</dbReference>
<accession>A0A672IKY8</accession>
<dbReference type="InterPro" id="IPR002423">
    <property type="entry name" value="Cpn60/GroEL/TCP-1"/>
</dbReference>
<evidence type="ECO:0000256" key="4">
    <source>
        <dbReference type="ARBA" id="ARBA00023186"/>
    </source>
</evidence>
<dbReference type="PANTHER" id="PTHR14667:SF2">
    <property type="entry name" value="BARDET-BIEDL SYNDROME 10 PROTEIN"/>
    <property type="match status" value="1"/>
</dbReference>
<dbReference type="OrthoDB" id="9393833at2759"/>
<dbReference type="SUPFAM" id="SSF52029">
    <property type="entry name" value="GroEL apical domain-like"/>
    <property type="match status" value="1"/>
</dbReference>
<dbReference type="Gene3D" id="1.10.560.10">
    <property type="entry name" value="GroEL-like equatorial domain"/>
    <property type="match status" value="1"/>
</dbReference>
<dbReference type="GeneID" id="115392278"/>
<dbReference type="InterPro" id="IPR042619">
    <property type="entry name" value="BBS10"/>
</dbReference>
<protein>
    <recommendedName>
        <fullName evidence="9">Bardet-Biedl syndrome 10</fullName>
    </recommendedName>
</protein>
<proteinExistence type="inferred from homology"/>
<feature type="compositionally biased region" description="Basic and acidic residues" evidence="6">
    <location>
        <begin position="562"/>
        <end position="575"/>
    </location>
</feature>
<keyword evidence="2 5" id="KW-0547">Nucleotide-binding</keyword>
<evidence type="ECO:0000313" key="8">
    <source>
        <dbReference type="Proteomes" id="UP000472267"/>
    </source>
</evidence>
<keyword evidence="8" id="KW-1185">Reference proteome</keyword>
<dbReference type="PANTHER" id="PTHR14667">
    <property type="entry name" value="BARDET-BIEDL SYNDROME 10 PROTEIN"/>
    <property type="match status" value="1"/>
</dbReference>
<dbReference type="Gene3D" id="3.30.260.10">
    <property type="entry name" value="TCP-1-like chaperonin intermediate domain"/>
    <property type="match status" value="1"/>
</dbReference>
<dbReference type="Proteomes" id="UP000472267">
    <property type="component" value="Chromosome 7"/>
</dbReference>
<dbReference type="SUPFAM" id="SSF48592">
    <property type="entry name" value="GroEL equatorial domain-like"/>
    <property type="match status" value="1"/>
</dbReference>
<organism evidence="7 8">
    <name type="scientific">Salarias fasciatus</name>
    <name type="common">Jewelled blenny</name>
    <name type="synonym">Blennius fasciatus</name>
    <dbReference type="NCBI Taxonomy" id="181472"/>
    <lineage>
        <taxon>Eukaryota</taxon>
        <taxon>Metazoa</taxon>
        <taxon>Chordata</taxon>
        <taxon>Craniata</taxon>
        <taxon>Vertebrata</taxon>
        <taxon>Euteleostomi</taxon>
        <taxon>Actinopterygii</taxon>
        <taxon>Neopterygii</taxon>
        <taxon>Teleostei</taxon>
        <taxon>Neoteleostei</taxon>
        <taxon>Acanthomorphata</taxon>
        <taxon>Ovalentaria</taxon>
        <taxon>Blenniimorphae</taxon>
        <taxon>Blenniiformes</taxon>
        <taxon>Blennioidei</taxon>
        <taxon>Blenniidae</taxon>
        <taxon>Salariinae</taxon>
        <taxon>Salarias</taxon>
    </lineage>
</organism>
<dbReference type="InterPro" id="IPR027409">
    <property type="entry name" value="GroEL-like_apical_dom_sf"/>
</dbReference>
<evidence type="ECO:0000256" key="3">
    <source>
        <dbReference type="ARBA" id="ARBA00022840"/>
    </source>
</evidence>
<dbReference type="RefSeq" id="XP_029952707.1">
    <property type="nucleotide sequence ID" value="XM_030096847.1"/>
</dbReference>
<dbReference type="FunCoup" id="A0A672IKY8">
    <property type="interactions" value="7"/>
</dbReference>
<reference evidence="7" key="3">
    <citation type="submission" date="2025-09" db="UniProtKB">
        <authorList>
            <consortium name="Ensembl"/>
        </authorList>
    </citation>
    <scope>IDENTIFICATION</scope>
</reference>
<dbReference type="InterPro" id="IPR027413">
    <property type="entry name" value="GROEL-like_equatorial_sf"/>
</dbReference>
<sequence length="647" mass="71419">MLPLERLRLKDVLQTVCVLESVILHSFGPEGGQVLFTRDTGQAMLSRSGTHVLTALHLQNPVARFVVECVRKHSAATGDGSKTFILLLASLLRMIHAAASKEPHSSQSYNSREAAETASARCLADKLLAFASRELDDIIITEVLPYGCCVSWDDFTAKTQSSNQTNNLYVQTLLASFFHTRLSHLHCDFMSNLLFDFLNCWKFKKRLPSFSVQYLNDKFPALHTPVSGFPVSASHLIDGQVIHRDFATPVPHNYQQPVKAVVVTGWLQSKILDQGEILDLGAAGAVEDNSILHFNTWNERSLECIIAKLRTLRVSLLLCAVKQSAATLALATQAQICVVECVSEDELSVFAQLSGATPVSDCWIIGPEHVATLSFCKPIQLGAHRYVHVAFHDSEEMIKVSPCSLVLCGPGEEQTNQYTSAFRDAICMLLTTCEPLPLTVNTTSRRKLTSVFGRSEHEDRQTDSSSTISHHKQVLETGCVMPAGGTFEFVLHHALRKHSHDCSISVSAETPIAVSQLLANALLSIPRQIYSHSRRGFLETQTRVIGFLLNHSHLLGLMPKHERNTSSAHRDESKPSSHCSGADDVPSEDSTLDLGLESVSCKYQLLLNVLQCLAGLLRVDAILHTPHSHSRTLTHTSWEDPEDEDEI</sequence>
<dbReference type="InParanoid" id="A0A672IKY8"/>
<dbReference type="CTD" id="79738"/>